<dbReference type="InterPro" id="IPR027417">
    <property type="entry name" value="P-loop_NTPase"/>
</dbReference>
<dbReference type="RefSeq" id="WP_065792824.1">
    <property type="nucleotide sequence ID" value="NZ_JAGJED010000021.1"/>
</dbReference>
<evidence type="ECO:0000259" key="1">
    <source>
        <dbReference type="Pfam" id="PF13614"/>
    </source>
</evidence>
<dbReference type="Proteomes" id="UP000093366">
    <property type="component" value="Unassembled WGS sequence"/>
</dbReference>
<dbReference type="AlphaFoldDB" id="A0A1C0TJH5"/>
<dbReference type="EMBL" id="MAUJ01000014">
    <property type="protein sequence ID" value="OCQ18703.1"/>
    <property type="molecule type" value="Genomic_DNA"/>
</dbReference>
<dbReference type="PANTHER" id="PTHR13696">
    <property type="entry name" value="P-LOOP CONTAINING NUCLEOSIDE TRIPHOSPHATE HYDROLASE"/>
    <property type="match status" value="1"/>
</dbReference>
<sequence>MSDEALKSYLLTILKKINTLVKRGETIITEIPELVRKSQKDRHDNDWFEAAQVDERVQKRRYGTTQAAELAGISHSLLYAAEQDGRLPEPEYRNDTAKKVRAGYTINHINHMRKVFGTGPKKPDSASAAVIGILNLKGGSQKTTTCQLFAQYLAIRGYRVLLLDTDPQGSLSFFFGKRPDDNVHYENIIAPFFLEDDEALVEAGHPPGSSRSLHYAIQKTYWDNIDIIPSCLQNLNIDLMMPRVMDEAEVPFVDRIMKLRNGLLEVGSDYDFIIVDGTPSLNLSTLNVVSACDMCFVPTPAAMLDFASTLQFAGLVAETIETYNESGVCPNIPDIRFFITKYSKSSYAQFMGQIIRRVFSVERGDVLSNEAHASDEIGKANNSTYSIYEQNPSESDNRKRLKVTVEMFDKLFSEMHDAVWETCYADFDREPYVDKIEQIMANAEPAKAEIENYSKQSRGGSR</sequence>
<dbReference type="OrthoDB" id="8950613at2"/>
<evidence type="ECO:0000313" key="3">
    <source>
        <dbReference type="Proteomes" id="UP000093366"/>
    </source>
</evidence>
<proteinExistence type="predicted"/>
<dbReference type="SUPFAM" id="SSF52540">
    <property type="entry name" value="P-loop containing nucleoside triphosphate hydrolases"/>
    <property type="match status" value="1"/>
</dbReference>
<dbReference type="Pfam" id="PF13614">
    <property type="entry name" value="AAA_31"/>
    <property type="match status" value="1"/>
</dbReference>
<dbReference type="InterPro" id="IPR050678">
    <property type="entry name" value="DNA_Partitioning_ATPase"/>
</dbReference>
<dbReference type="PANTHER" id="PTHR13696:SF52">
    <property type="entry name" value="PARA FAMILY PROTEIN CT_582"/>
    <property type="match status" value="1"/>
</dbReference>
<reference evidence="3" key="1">
    <citation type="submission" date="2016-07" db="EMBL/GenBank/DDBJ databases">
        <authorList>
            <person name="Florea S."/>
            <person name="Webb J.S."/>
            <person name="Jaromczyk J."/>
            <person name="Schardl C.L."/>
        </authorList>
    </citation>
    <scope>NUCLEOTIDE SEQUENCE [LARGE SCALE GENOMIC DNA]</scope>
    <source>
        <strain evidence="3">IPB1</strain>
    </source>
</reference>
<dbReference type="CDD" id="cd02042">
    <property type="entry name" value="ParAB_family"/>
    <property type="match status" value="1"/>
</dbReference>
<organism evidence="2 3">
    <name type="scientific">Pseudoalteromonas luteoviolacea</name>
    <dbReference type="NCBI Taxonomy" id="43657"/>
    <lineage>
        <taxon>Bacteria</taxon>
        <taxon>Pseudomonadati</taxon>
        <taxon>Pseudomonadota</taxon>
        <taxon>Gammaproteobacteria</taxon>
        <taxon>Alteromonadales</taxon>
        <taxon>Pseudoalteromonadaceae</taxon>
        <taxon>Pseudoalteromonas</taxon>
    </lineage>
</organism>
<comment type="caution">
    <text evidence="2">The sequence shown here is derived from an EMBL/GenBank/DDBJ whole genome shotgun (WGS) entry which is preliminary data.</text>
</comment>
<feature type="domain" description="AAA" evidence="1">
    <location>
        <begin position="129"/>
        <end position="321"/>
    </location>
</feature>
<protein>
    <submittedName>
        <fullName evidence="2">Chromosome partitioning protein</fullName>
    </submittedName>
</protein>
<dbReference type="Gene3D" id="3.40.50.300">
    <property type="entry name" value="P-loop containing nucleotide triphosphate hydrolases"/>
    <property type="match status" value="1"/>
</dbReference>
<accession>A0A1C0TJH5</accession>
<dbReference type="InterPro" id="IPR025669">
    <property type="entry name" value="AAA_dom"/>
</dbReference>
<name>A0A1C0TJH5_9GAMM</name>
<evidence type="ECO:0000313" key="2">
    <source>
        <dbReference type="EMBL" id="OCQ18703.1"/>
    </source>
</evidence>
<gene>
    <name evidence="2" type="ORF">A7985_23325</name>
</gene>